<evidence type="ECO:0000313" key="3">
    <source>
        <dbReference type="Proteomes" id="UP001176521"/>
    </source>
</evidence>
<feature type="compositionally biased region" description="Polar residues" evidence="1">
    <location>
        <begin position="88"/>
        <end position="101"/>
    </location>
</feature>
<evidence type="ECO:0000256" key="1">
    <source>
        <dbReference type="SAM" id="MobiDB-lite"/>
    </source>
</evidence>
<reference evidence="2" key="1">
    <citation type="journal article" date="2023" name="PhytoFront">
        <title>Draft Genome Resources of Seven Strains of Tilletia horrida, Causal Agent of Kernel Smut of Rice.</title>
        <authorList>
            <person name="Khanal S."/>
            <person name="Antony Babu S."/>
            <person name="Zhou X.G."/>
        </authorList>
    </citation>
    <scope>NUCLEOTIDE SEQUENCE</scope>
    <source>
        <strain evidence="2">TX3</strain>
    </source>
</reference>
<organism evidence="2 3">
    <name type="scientific">Tilletia horrida</name>
    <dbReference type="NCBI Taxonomy" id="155126"/>
    <lineage>
        <taxon>Eukaryota</taxon>
        <taxon>Fungi</taxon>
        <taxon>Dikarya</taxon>
        <taxon>Basidiomycota</taxon>
        <taxon>Ustilaginomycotina</taxon>
        <taxon>Exobasidiomycetes</taxon>
        <taxon>Tilletiales</taxon>
        <taxon>Tilletiaceae</taxon>
        <taxon>Tilletia</taxon>
    </lineage>
</organism>
<sequence>LFFSLSRSWQLFKTDAMETDYAPPINLHRRDGEGKSAEPIQLAIGMGSVDQKRVIKNAAKKETTLVGPHRLRDFGKQTDGLALPYNRGTGTASGSKAVQPVQSESNDVPQARTQAHQACVLLDEVSQQTANRLVETARHPRADHTIPEGIVAAASAAADTKCRFDGHAALPNASRASSSPVANNSTGRSASAAPRGKRSSVAGNSSRTGRVSADPPRPPGVRIARSAPPMWWPTFLESGKANSRRDISPTPGPALPAYPIHSVHWYCSVKHQLLRPDDPLDPVLRLARWRAAAELAEAERRDGGPRSSGLSSHPWLSSPATARRH</sequence>
<proteinExistence type="predicted"/>
<feature type="compositionally biased region" description="Low complexity" evidence="1">
    <location>
        <begin position="307"/>
        <end position="319"/>
    </location>
</feature>
<evidence type="ECO:0000313" key="2">
    <source>
        <dbReference type="EMBL" id="KAK0531001.1"/>
    </source>
</evidence>
<feature type="compositionally biased region" description="Polar residues" evidence="1">
    <location>
        <begin position="174"/>
        <end position="189"/>
    </location>
</feature>
<keyword evidence="3" id="KW-1185">Reference proteome</keyword>
<protein>
    <submittedName>
        <fullName evidence="2">Uncharacterized protein</fullName>
    </submittedName>
</protein>
<comment type="caution">
    <text evidence="2">The sequence shown here is derived from an EMBL/GenBank/DDBJ whole genome shotgun (WGS) entry which is preliminary data.</text>
</comment>
<feature type="region of interest" description="Disordered" evidence="1">
    <location>
        <begin position="79"/>
        <end position="101"/>
    </location>
</feature>
<name>A0AAN6GDC7_9BASI</name>
<gene>
    <name evidence="2" type="ORF">OC842_003743</name>
</gene>
<feature type="region of interest" description="Disordered" evidence="1">
    <location>
        <begin position="296"/>
        <end position="325"/>
    </location>
</feature>
<feature type="region of interest" description="Disordered" evidence="1">
    <location>
        <begin position="170"/>
        <end position="226"/>
    </location>
</feature>
<dbReference type="AlphaFoldDB" id="A0AAN6GDC7"/>
<dbReference type="Proteomes" id="UP001176521">
    <property type="component" value="Unassembled WGS sequence"/>
</dbReference>
<dbReference type="EMBL" id="JAPDMQ010000198">
    <property type="protein sequence ID" value="KAK0531001.1"/>
    <property type="molecule type" value="Genomic_DNA"/>
</dbReference>
<feature type="non-terminal residue" evidence="2">
    <location>
        <position position="1"/>
    </location>
</feature>
<accession>A0AAN6GDC7</accession>